<keyword evidence="4" id="KW-1185">Reference proteome</keyword>
<dbReference type="Gene3D" id="2.40.40.10">
    <property type="entry name" value="RlpA-like domain"/>
    <property type="match status" value="1"/>
</dbReference>
<comment type="function">
    <text evidence="1">Lytic transglycosylase with a strong preference for naked glycan strands that lack stem peptides.</text>
</comment>
<name>A0A9X1L777_9PROT</name>
<comment type="similarity">
    <text evidence="1">Belongs to the RlpA family.</text>
</comment>
<dbReference type="Pfam" id="PF03330">
    <property type="entry name" value="DPBB_1"/>
    <property type="match status" value="1"/>
</dbReference>
<dbReference type="InterPro" id="IPR034718">
    <property type="entry name" value="RlpA"/>
</dbReference>
<gene>
    <name evidence="1" type="primary">rlpA</name>
    <name evidence="3" type="ORF">LHA35_07900</name>
</gene>
<dbReference type="PANTHER" id="PTHR34183:SF1">
    <property type="entry name" value="ENDOLYTIC PEPTIDOGLYCAN TRANSGLYCOSYLASE RLPA"/>
    <property type="match status" value="1"/>
</dbReference>
<dbReference type="RefSeq" id="WP_226606701.1">
    <property type="nucleotide sequence ID" value="NZ_JAJAQI010000009.1"/>
</dbReference>
<organism evidence="3 4">
    <name type="scientific">Roseicella aerolata</name>
    <dbReference type="NCBI Taxonomy" id="2883479"/>
    <lineage>
        <taxon>Bacteria</taxon>
        <taxon>Pseudomonadati</taxon>
        <taxon>Pseudomonadota</taxon>
        <taxon>Alphaproteobacteria</taxon>
        <taxon>Acetobacterales</taxon>
        <taxon>Roseomonadaceae</taxon>
        <taxon>Roseicella</taxon>
    </lineage>
</organism>
<sequence length="301" mass="32030">MGRPLLLVATLALAALPGCTPVPTERSEPRYMLGEPYSLGGLWSYPKEEFGRSETGLAAVLPDRRPGRRTANGEIFDPGLLMGAHRTLQLPAIVTVWNLETGHEIRLRLNDRGPEQPGRVIGLSARAAALLGIPPGGTAQVRVSVEDGPSRALARALPSSERLAPQIEAAPLAAVERETLAPLPGARQVERVREAARGPAIPAAPQAVAELPPDPLPEQVRQREAQPGRLLVEVGNFFRRDLAQRQAAQLGGLGARIEAFGSGRQPQYRVRLGPFPDVAAADRAVAAVLAAGLPEVKLLVE</sequence>
<evidence type="ECO:0000259" key="2">
    <source>
        <dbReference type="PROSITE" id="PS51724"/>
    </source>
</evidence>
<dbReference type="InterPro" id="IPR036908">
    <property type="entry name" value="RlpA-like_sf"/>
</dbReference>
<dbReference type="InterPro" id="IPR036680">
    <property type="entry name" value="SPOR-like_sf"/>
</dbReference>
<protein>
    <recommendedName>
        <fullName evidence="1">Endolytic peptidoglycan transglycosylase RlpA</fullName>
        <ecNumber evidence="1">4.2.2.-</ecNumber>
    </recommendedName>
</protein>
<dbReference type="InterPro" id="IPR009009">
    <property type="entry name" value="RlpA-like_DPBB"/>
</dbReference>
<dbReference type="GO" id="GO:0009279">
    <property type="term" value="C:cell outer membrane"/>
    <property type="evidence" value="ECO:0007669"/>
    <property type="project" value="TreeGrafter"/>
</dbReference>
<dbReference type="Pfam" id="PF05036">
    <property type="entry name" value="SPOR"/>
    <property type="match status" value="1"/>
</dbReference>
<dbReference type="CDD" id="cd22268">
    <property type="entry name" value="DPBB_RlpA-like"/>
    <property type="match status" value="1"/>
</dbReference>
<keyword evidence="1" id="KW-0961">Cell wall biogenesis/degradation</keyword>
<evidence type="ECO:0000313" key="3">
    <source>
        <dbReference type="EMBL" id="MCB4821651.1"/>
    </source>
</evidence>
<dbReference type="AlphaFoldDB" id="A0A9X1L777"/>
<dbReference type="EMBL" id="JAJAQI010000009">
    <property type="protein sequence ID" value="MCB4821651.1"/>
    <property type="molecule type" value="Genomic_DNA"/>
</dbReference>
<dbReference type="HAMAP" id="MF_02071">
    <property type="entry name" value="RlpA"/>
    <property type="match status" value="1"/>
</dbReference>
<evidence type="ECO:0000313" key="4">
    <source>
        <dbReference type="Proteomes" id="UP001139311"/>
    </source>
</evidence>
<reference evidence="3" key="1">
    <citation type="submission" date="2021-10" db="EMBL/GenBank/DDBJ databases">
        <title>Roseicella aerolatum sp. nov., isolated from aerosols of e-waste dismantling site.</title>
        <authorList>
            <person name="Qin T."/>
        </authorList>
    </citation>
    <scope>NUCLEOTIDE SEQUENCE</scope>
    <source>
        <strain evidence="3">GB24</strain>
    </source>
</reference>
<dbReference type="GO" id="GO:0071555">
    <property type="term" value="P:cell wall organization"/>
    <property type="evidence" value="ECO:0007669"/>
    <property type="project" value="UniProtKB-KW"/>
</dbReference>
<dbReference type="PROSITE" id="PS51724">
    <property type="entry name" value="SPOR"/>
    <property type="match status" value="1"/>
</dbReference>
<dbReference type="Gene3D" id="3.30.70.1070">
    <property type="entry name" value="Sporulation related repeat"/>
    <property type="match status" value="1"/>
</dbReference>
<dbReference type="PANTHER" id="PTHR34183">
    <property type="entry name" value="ENDOLYTIC PEPTIDOGLYCAN TRANSGLYCOSYLASE RLPA"/>
    <property type="match status" value="1"/>
</dbReference>
<feature type="domain" description="SPOR" evidence="2">
    <location>
        <begin position="224"/>
        <end position="301"/>
    </location>
</feature>
<dbReference type="SUPFAM" id="SSF110997">
    <property type="entry name" value="Sporulation related repeat"/>
    <property type="match status" value="1"/>
</dbReference>
<dbReference type="EC" id="4.2.2.-" evidence="1"/>
<accession>A0A9X1L777</accession>
<dbReference type="GO" id="GO:0000270">
    <property type="term" value="P:peptidoglycan metabolic process"/>
    <property type="evidence" value="ECO:0007669"/>
    <property type="project" value="UniProtKB-UniRule"/>
</dbReference>
<evidence type="ECO:0000256" key="1">
    <source>
        <dbReference type="HAMAP-Rule" id="MF_02071"/>
    </source>
</evidence>
<dbReference type="InterPro" id="IPR007730">
    <property type="entry name" value="SPOR-like_dom"/>
</dbReference>
<keyword evidence="1" id="KW-0456">Lyase</keyword>
<comment type="caution">
    <text evidence="3">The sequence shown here is derived from an EMBL/GenBank/DDBJ whole genome shotgun (WGS) entry which is preliminary data.</text>
</comment>
<proteinExistence type="inferred from homology"/>
<dbReference type="GO" id="GO:0042834">
    <property type="term" value="F:peptidoglycan binding"/>
    <property type="evidence" value="ECO:0007669"/>
    <property type="project" value="InterPro"/>
</dbReference>
<dbReference type="GO" id="GO:0008932">
    <property type="term" value="F:lytic endotransglycosylase activity"/>
    <property type="evidence" value="ECO:0007669"/>
    <property type="project" value="UniProtKB-UniRule"/>
</dbReference>
<dbReference type="Proteomes" id="UP001139311">
    <property type="component" value="Unassembled WGS sequence"/>
</dbReference>